<dbReference type="AlphaFoldDB" id="A0AAV6XRB7"/>
<gene>
    <name evidence="1" type="ORF">BUALT_Bualt05G0095100</name>
</gene>
<protein>
    <submittedName>
        <fullName evidence="1">Uncharacterized protein</fullName>
    </submittedName>
</protein>
<evidence type="ECO:0000313" key="2">
    <source>
        <dbReference type="Proteomes" id="UP000826271"/>
    </source>
</evidence>
<accession>A0AAV6XRB7</accession>
<organism evidence="1 2">
    <name type="scientific">Buddleja alternifolia</name>
    <dbReference type="NCBI Taxonomy" id="168488"/>
    <lineage>
        <taxon>Eukaryota</taxon>
        <taxon>Viridiplantae</taxon>
        <taxon>Streptophyta</taxon>
        <taxon>Embryophyta</taxon>
        <taxon>Tracheophyta</taxon>
        <taxon>Spermatophyta</taxon>
        <taxon>Magnoliopsida</taxon>
        <taxon>eudicotyledons</taxon>
        <taxon>Gunneridae</taxon>
        <taxon>Pentapetalae</taxon>
        <taxon>asterids</taxon>
        <taxon>lamiids</taxon>
        <taxon>Lamiales</taxon>
        <taxon>Scrophulariaceae</taxon>
        <taxon>Buddlejeae</taxon>
        <taxon>Buddleja</taxon>
    </lineage>
</organism>
<name>A0AAV6XRB7_9LAMI</name>
<sequence>MPLTYKDDMLKIVKAKFELLSGHEPFVLKSINKKWCNWKSVVKSLNFDPNIPIKQQMLDIPDRVDEKHTRLLADGSDASEIIHEAIVRTIKLIANQEPKNSNGDYVPSPNDSYAKIMCKDKHGHVRMNDLGVTPGNIYGVVPSSDANYRLAKEYKSKYLHAMEKYDALYEKLENLLAIVHGRTQPDAYNVPIVSPNNQCSFGSTSRPIHEIIAIGYVSEMNSALVNGEEVVSDCDLFCKGCKMIDFGLTKILIKKEEASTMSVVVFPFGYIAPEGSMAGNVLSETVLKAYSSKISLQNELLILSPSSDETLMGFS</sequence>
<comment type="caution">
    <text evidence="1">The sequence shown here is derived from an EMBL/GenBank/DDBJ whole genome shotgun (WGS) entry which is preliminary data.</text>
</comment>
<keyword evidence="2" id="KW-1185">Reference proteome</keyword>
<dbReference type="EMBL" id="WHWC01000005">
    <property type="protein sequence ID" value="KAG8382607.1"/>
    <property type="molecule type" value="Genomic_DNA"/>
</dbReference>
<reference evidence="1" key="1">
    <citation type="submission" date="2019-10" db="EMBL/GenBank/DDBJ databases">
        <authorList>
            <person name="Zhang R."/>
            <person name="Pan Y."/>
            <person name="Wang J."/>
            <person name="Ma R."/>
            <person name="Yu S."/>
        </authorList>
    </citation>
    <scope>NUCLEOTIDE SEQUENCE</scope>
    <source>
        <strain evidence="1">LA-IB0</strain>
        <tissue evidence="1">Leaf</tissue>
    </source>
</reference>
<dbReference type="Proteomes" id="UP000826271">
    <property type="component" value="Unassembled WGS sequence"/>
</dbReference>
<evidence type="ECO:0000313" key="1">
    <source>
        <dbReference type="EMBL" id="KAG8382607.1"/>
    </source>
</evidence>
<proteinExistence type="predicted"/>